<evidence type="ECO:0000256" key="2">
    <source>
        <dbReference type="ARBA" id="ARBA00007090"/>
    </source>
</evidence>
<feature type="domain" description="Glycosyl transferase family 51" evidence="19">
    <location>
        <begin position="64"/>
        <end position="245"/>
    </location>
</feature>
<dbReference type="GO" id="GO:0009252">
    <property type="term" value="P:peptidoglycan biosynthetic process"/>
    <property type="evidence" value="ECO:0007669"/>
    <property type="project" value="UniProtKB-KW"/>
</dbReference>
<evidence type="ECO:0000256" key="8">
    <source>
        <dbReference type="ARBA" id="ARBA00022679"/>
    </source>
</evidence>
<feature type="chain" id="PRO_5009582221" evidence="17">
    <location>
        <begin position="32"/>
        <end position="837"/>
    </location>
</feature>
<comment type="catalytic activity">
    <reaction evidence="15">
        <text>Preferential cleavage: (Ac)2-L-Lys-D-Ala-|-D-Ala. Also transpeptidation of peptidyl-alanyl moieties that are N-acyl substituents of D-alanine.</text>
        <dbReference type="EC" id="3.4.16.4"/>
    </reaction>
</comment>
<keyword evidence="7" id="KW-0328">Glycosyltransferase</keyword>
<evidence type="ECO:0000256" key="9">
    <source>
        <dbReference type="ARBA" id="ARBA00022801"/>
    </source>
</evidence>
<dbReference type="InterPro" id="IPR036950">
    <property type="entry name" value="PBP_transglycosylase"/>
</dbReference>
<dbReference type="PANTHER" id="PTHR32282:SF11">
    <property type="entry name" value="PENICILLIN-BINDING PROTEIN 1B"/>
    <property type="match status" value="1"/>
</dbReference>
<keyword evidence="17" id="KW-0732">Signal</keyword>
<keyword evidence="14" id="KW-0961">Cell wall biogenesis/degradation</keyword>
<evidence type="ECO:0000313" key="20">
    <source>
        <dbReference type="EMBL" id="OGY96461.1"/>
    </source>
</evidence>
<proteinExistence type="inferred from homology"/>
<dbReference type="InterPro" id="IPR001264">
    <property type="entry name" value="Glyco_trans_51"/>
</dbReference>
<dbReference type="GO" id="GO:0071555">
    <property type="term" value="P:cell wall organization"/>
    <property type="evidence" value="ECO:0007669"/>
    <property type="project" value="UniProtKB-KW"/>
</dbReference>
<dbReference type="AlphaFoldDB" id="A0A1G2C5N8"/>
<name>A0A1G2C5N8_9BACT</name>
<evidence type="ECO:0000256" key="15">
    <source>
        <dbReference type="ARBA" id="ARBA00034000"/>
    </source>
</evidence>
<evidence type="ECO:0000256" key="12">
    <source>
        <dbReference type="ARBA" id="ARBA00023136"/>
    </source>
</evidence>
<evidence type="ECO:0000256" key="7">
    <source>
        <dbReference type="ARBA" id="ARBA00022676"/>
    </source>
</evidence>
<keyword evidence="6" id="KW-0645">Protease</keyword>
<reference evidence="20 21" key="1">
    <citation type="journal article" date="2016" name="Nat. Commun.">
        <title>Thousands of microbial genomes shed light on interconnected biogeochemical processes in an aquifer system.</title>
        <authorList>
            <person name="Anantharaman K."/>
            <person name="Brown C.T."/>
            <person name="Hug L.A."/>
            <person name="Sharon I."/>
            <person name="Castelle C.J."/>
            <person name="Probst A.J."/>
            <person name="Thomas B.C."/>
            <person name="Singh A."/>
            <person name="Wilkins M.J."/>
            <person name="Karaoz U."/>
            <person name="Brodie E.L."/>
            <person name="Williams K.H."/>
            <person name="Hubbard S.S."/>
            <person name="Banfield J.F."/>
        </authorList>
    </citation>
    <scope>NUCLEOTIDE SEQUENCE [LARGE SCALE GENOMIC DNA]</scope>
</reference>
<evidence type="ECO:0000256" key="6">
    <source>
        <dbReference type="ARBA" id="ARBA00022670"/>
    </source>
</evidence>
<evidence type="ECO:0000256" key="1">
    <source>
        <dbReference type="ARBA" id="ARBA00004236"/>
    </source>
</evidence>
<comment type="catalytic activity">
    <reaction evidence="16">
        <text>[GlcNAc-(1-&gt;4)-Mur2Ac(oyl-L-Ala-gamma-D-Glu-L-Lys-D-Ala-D-Ala)](n)-di-trans,octa-cis-undecaprenyl diphosphate + beta-D-GlcNAc-(1-&gt;4)-Mur2Ac(oyl-L-Ala-gamma-D-Glu-L-Lys-D-Ala-D-Ala)-di-trans,octa-cis-undecaprenyl diphosphate = [GlcNAc-(1-&gt;4)-Mur2Ac(oyl-L-Ala-gamma-D-Glu-L-Lys-D-Ala-D-Ala)](n+1)-di-trans,octa-cis-undecaprenyl diphosphate + di-trans,octa-cis-undecaprenyl diphosphate + H(+)</text>
        <dbReference type="Rhea" id="RHEA:23708"/>
        <dbReference type="Rhea" id="RHEA-COMP:9602"/>
        <dbReference type="Rhea" id="RHEA-COMP:9603"/>
        <dbReference type="ChEBI" id="CHEBI:15378"/>
        <dbReference type="ChEBI" id="CHEBI:58405"/>
        <dbReference type="ChEBI" id="CHEBI:60033"/>
        <dbReference type="ChEBI" id="CHEBI:78435"/>
        <dbReference type="EC" id="2.4.99.28"/>
    </reaction>
</comment>
<evidence type="ECO:0000313" key="21">
    <source>
        <dbReference type="Proteomes" id="UP000176349"/>
    </source>
</evidence>
<dbReference type="GO" id="GO:0006508">
    <property type="term" value="P:proteolysis"/>
    <property type="evidence" value="ECO:0007669"/>
    <property type="project" value="UniProtKB-KW"/>
</dbReference>
<dbReference type="GO" id="GO:0008955">
    <property type="term" value="F:peptidoglycan glycosyltransferase activity"/>
    <property type="evidence" value="ECO:0007669"/>
    <property type="project" value="UniProtKB-EC"/>
</dbReference>
<comment type="subcellular location">
    <subcellularLocation>
        <location evidence="1">Cell membrane</location>
    </subcellularLocation>
</comment>
<dbReference type="GO" id="GO:0009002">
    <property type="term" value="F:serine-type D-Ala-D-Ala carboxypeptidase activity"/>
    <property type="evidence" value="ECO:0007669"/>
    <property type="project" value="UniProtKB-EC"/>
</dbReference>
<dbReference type="SUPFAM" id="SSF56601">
    <property type="entry name" value="beta-lactamase/transpeptidase-like"/>
    <property type="match status" value="1"/>
</dbReference>
<evidence type="ECO:0000259" key="19">
    <source>
        <dbReference type="Pfam" id="PF00912"/>
    </source>
</evidence>
<evidence type="ECO:0000256" key="16">
    <source>
        <dbReference type="ARBA" id="ARBA00049902"/>
    </source>
</evidence>
<dbReference type="FunFam" id="1.10.3810.10:FF:000001">
    <property type="entry name" value="Penicillin-binding protein 1A"/>
    <property type="match status" value="1"/>
</dbReference>
<sequence length="837" mass="92372">MKTFPRRTRSFFVFSSSVALALGAASALLFAAYVVSDLPSPGQLQDRRVSQSTKIFDRTGKVLLYEVSGEEKRTVVAFDQIPEFVKQATLAAEDKNFYSHPAFDWKSMARAVLKNLSRGRFLFLNCDGGCQGGSTITQQLAKNAFFGPEQTITRKIREIVVAIQLEERYSKDEILALYLNQIPYGGNAYGIEAASRTYFEKHVDELTLGEAAALAALPKAPTYYSPWGNRTKELEARRRSVLSQMAEAGFIDRDARAKAEAETLTYAPQATSIKAPHFVIAVQEYLNEKYGEDYVRTGGLRVTTTLDWKLQEFAEQAVLDGATRNQELYKGHNAALTAEDPRTGQVLALVGSKDYFGEPEPAGCTPGKNCRFEGNFNVATQGLRQPGSSFKPFAYLTAFMKGYTPETVLFDLPTEFSTYANECPILNIDYDEENTRCFHPHNFDERFRGPVSLRNALAQSVNVPSVKVLYLAGVDDTITNAKKIGITTLEERSRYGLSLVLGGGEVKLADMVAAYSVFAQEGMRRPQAMVLTVADSKGSVLEEWQENTEEAIPAQYTRLVNDILSDPAARAPLFENSLGLTLFPDRQVALKTGTTNDYRDAWVVGYTPSLVVGVWAGNNDNAPMQKSGGSILAAVPMWNAFMKNALEGMPTETFTKPDPVLSSKPILMGNYLADYRIHDILHYVDKQDPAGQEPSSPERDPQYRNWEEPVQAWARRNLPNYELYNRGFTPAEQTPGTQLEATAEILKPNITLVSPVNGQFVSGDLTIEAAVQAPLQGIKLEVIVNGTAVDHKSGPLGTAFAYKVTIPRSALELQNTVTVRITDAFGNVALKTVIVFQ</sequence>
<dbReference type="Pfam" id="PF00912">
    <property type="entry name" value="Transgly"/>
    <property type="match status" value="1"/>
</dbReference>
<keyword evidence="10" id="KW-0133">Cell shape</keyword>
<evidence type="ECO:0000256" key="10">
    <source>
        <dbReference type="ARBA" id="ARBA00022960"/>
    </source>
</evidence>
<organism evidence="20 21">
    <name type="scientific">Candidatus Liptonbacteria bacterium GWC1_60_9</name>
    <dbReference type="NCBI Taxonomy" id="1798645"/>
    <lineage>
        <taxon>Bacteria</taxon>
        <taxon>Candidatus Liptoniibacteriota</taxon>
    </lineage>
</organism>
<evidence type="ECO:0000259" key="18">
    <source>
        <dbReference type="Pfam" id="PF00905"/>
    </source>
</evidence>
<dbReference type="InterPro" id="IPR001460">
    <property type="entry name" value="PCN-bd_Tpept"/>
</dbReference>
<feature type="signal peptide" evidence="17">
    <location>
        <begin position="1"/>
        <end position="31"/>
    </location>
</feature>
<evidence type="ECO:0000256" key="13">
    <source>
        <dbReference type="ARBA" id="ARBA00023268"/>
    </source>
</evidence>
<keyword evidence="4" id="KW-1003">Cell membrane</keyword>
<evidence type="ECO:0000256" key="3">
    <source>
        <dbReference type="ARBA" id="ARBA00007739"/>
    </source>
</evidence>
<dbReference type="SUPFAM" id="SSF53955">
    <property type="entry name" value="Lysozyme-like"/>
    <property type="match status" value="1"/>
</dbReference>
<dbReference type="GO" id="GO:0005886">
    <property type="term" value="C:plasma membrane"/>
    <property type="evidence" value="ECO:0007669"/>
    <property type="project" value="UniProtKB-SubCell"/>
</dbReference>
<dbReference type="Gene3D" id="2.60.40.10">
    <property type="entry name" value="Immunoglobulins"/>
    <property type="match status" value="1"/>
</dbReference>
<dbReference type="PANTHER" id="PTHR32282">
    <property type="entry name" value="BINDING PROTEIN TRANSPEPTIDASE, PUTATIVE-RELATED"/>
    <property type="match status" value="1"/>
</dbReference>
<dbReference type="Gene3D" id="3.40.710.10">
    <property type="entry name" value="DD-peptidase/beta-lactamase superfamily"/>
    <property type="match status" value="1"/>
</dbReference>
<dbReference type="Pfam" id="PF00905">
    <property type="entry name" value="Transpeptidase"/>
    <property type="match status" value="1"/>
</dbReference>
<protein>
    <submittedName>
        <fullName evidence="20">Uncharacterized protein</fullName>
    </submittedName>
</protein>
<dbReference type="InterPro" id="IPR050396">
    <property type="entry name" value="Glycosyltr_51/Transpeptidase"/>
</dbReference>
<comment type="caution">
    <text evidence="20">The sequence shown here is derived from an EMBL/GenBank/DDBJ whole genome shotgun (WGS) entry which is preliminary data.</text>
</comment>
<comment type="similarity">
    <text evidence="2">In the C-terminal section; belongs to the transpeptidase family.</text>
</comment>
<dbReference type="EMBL" id="MHKV01000045">
    <property type="protein sequence ID" value="OGY96461.1"/>
    <property type="molecule type" value="Genomic_DNA"/>
</dbReference>
<evidence type="ECO:0000256" key="5">
    <source>
        <dbReference type="ARBA" id="ARBA00022645"/>
    </source>
</evidence>
<keyword evidence="12" id="KW-0472">Membrane</keyword>
<dbReference type="Proteomes" id="UP000176349">
    <property type="component" value="Unassembled WGS sequence"/>
</dbReference>
<dbReference type="GO" id="GO:0008360">
    <property type="term" value="P:regulation of cell shape"/>
    <property type="evidence" value="ECO:0007669"/>
    <property type="project" value="UniProtKB-KW"/>
</dbReference>
<evidence type="ECO:0000256" key="14">
    <source>
        <dbReference type="ARBA" id="ARBA00023316"/>
    </source>
</evidence>
<dbReference type="InterPro" id="IPR023346">
    <property type="entry name" value="Lysozyme-like_dom_sf"/>
</dbReference>
<dbReference type="GO" id="GO:0030288">
    <property type="term" value="C:outer membrane-bounded periplasmic space"/>
    <property type="evidence" value="ECO:0007669"/>
    <property type="project" value="TreeGrafter"/>
</dbReference>
<keyword evidence="9" id="KW-0378">Hydrolase</keyword>
<keyword evidence="5" id="KW-0121">Carboxypeptidase</keyword>
<accession>A0A1G2C5N8</accession>
<keyword evidence="13" id="KW-0511">Multifunctional enzyme</keyword>
<dbReference type="InterPro" id="IPR012338">
    <property type="entry name" value="Beta-lactam/transpept-like"/>
</dbReference>
<dbReference type="InterPro" id="IPR013783">
    <property type="entry name" value="Ig-like_fold"/>
</dbReference>
<feature type="domain" description="Penicillin-binding protein transpeptidase" evidence="18">
    <location>
        <begin position="336"/>
        <end position="633"/>
    </location>
</feature>
<evidence type="ECO:0000256" key="4">
    <source>
        <dbReference type="ARBA" id="ARBA00022475"/>
    </source>
</evidence>
<dbReference type="Gene3D" id="1.10.3810.10">
    <property type="entry name" value="Biosynthetic peptidoglycan transglycosylase-like"/>
    <property type="match status" value="1"/>
</dbReference>
<keyword evidence="8" id="KW-0808">Transferase</keyword>
<comment type="similarity">
    <text evidence="3">In the N-terminal section; belongs to the glycosyltransferase 51 family.</text>
</comment>
<keyword evidence="11" id="KW-0573">Peptidoglycan synthesis</keyword>
<gene>
    <name evidence="20" type="ORF">A2128_02680</name>
</gene>
<evidence type="ECO:0000256" key="17">
    <source>
        <dbReference type="SAM" id="SignalP"/>
    </source>
</evidence>
<evidence type="ECO:0000256" key="11">
    <source>
        <dbReference type="ARBA" id="ARBA00022984"/>
    </source>
</evidence>
<dbReference type="GO" id="GO:0008658">
    <property type="term" value="F:penicillin binding"/>
    <property type="evidence" value="ECO:0007669"/>
    <property type="project" value="InterPro"/>
</dbReference>